<dbReference type="PROSITE" id="PS50937">
    <property type="entry name" value="HTH_MERR_2"/>
    <property type="match status" value="1"/>
</dbReference>
<keyword evidence="1" id="KW-0238">DNA-binding</keyword>
<dbReference type="EMBL" id="WNKS01000019">
    <property type="protein sequence ID" value="MTV32665.1"/>
    <property type="molecule type" value="Genomic_DNA"/>
</dbReference>
<dbReference type="InterPro" id="IPR047057">
    <property type="entry name" value="MerR_fam"/>
</dbReference>
<evidence type="ECO:0000313" key="4">
    <source>
        <dbReference type="Proteomes" id="UP000439113"/>
    </source>
</evidence>
<feature type="domain" description="HTH merR-type" evidence="2">
    <location>
        <begin position="10"/>
        <end position="78"/>
    </location>
</feature>
<dbReference type="SUPFAM" id="SSF46955">
    <property type="entry name" value="Putative DNA-binding domain"/>
    <property type="match status" value="1"/>
</dbReference>
<dbReference type="GO" id="GO:0003700">
    <property type="term" value="F:DNA-binding transcription factor activity"/>
    <property type="evidence" value="ECO:0007669"/>
    <property type="project" value="InterPro"/>
</dbReference>
<dbReference type="OrthoDB" id="9810140at2"/>
<evidence type="ECO:0000259" key="2">
    <source>
        <dbReference type="PROSITE" id="PS50937"/>
    </source>
</evidence>
<dbReference type="GO" id="GO:0003677">
    <property type="term" value="F:DNA binding"/>
    <property type="evidence" value="ECO:0007669"/>
    <property type="project" value="UniProtKB-KW"/>
</dbReference>
<evidence type="ECO:0000256" key="1">
    <source>
        <dbReference type="ARBA" id="ARBA00023125"/>
    </source>
</evidence>
<dbReference type="Proteomes" id="UP000439113">
    <property type="component" value="Unassembled WGS sequence"/>
</dbReference>
<dbReference type="CDD" id="cd04765">
    <property type="entry name" value="HTH_MlrA-like_sg2"/>
    <property type="match status" value="1"/>
</dbReference>
<dbReference type="Gene3D" id="1.10.1660.10">
    <property type="match status" value="1"/>
</dbReference>
<proteinExistence type="predicted"/>
<protein>
    <submittedName>
        <fullName evidence="3">MerR family transcriptional regulator</fullName>
    </submittedName>
</protein>
<dbReference type="Pfam" id="PF13411">
    <property type="entry name" value="MerR_1"/>
    <property type="match status" value="1"/>
</dbReference>
<dbReference type="AlphaFoldDB" id="A0A6N8DT04"/>
<dbReference type="InterPro" id="IPR000551">
    <property type="entry name" value="MerR-type_HTH_dom"/>
</dbReference>
<dbReference type="InterPro" id="IPR009061">
    <property type="entry name" value="DNA-bd_dom_put_sf"/>
</dbReference>
<sequence length="170" mass="18352">MDKTTEAFRTIGEVAEELDLPQHVLRFWETKFTQIRPVKRAGGRRYYRPDDIALVAAIRVLLYSEGYTIKGVQRILKEQGVRAVIAASAAPRGATSLAAAWALPAPPLIEPARTGIDTPAPAARGPALIARLSAPEPGATASGTTSLSMQDRHRLEAILAELTECTRLLA</sequence>
<reference evidence="3 4" key="1">
    <citation type="submission" date="2019-11" db="EMBL/GenBank/DDBJ databases">
        <title>Whole-genome sequence of a Rhodoblastus acidophilus DSM 142.</title>
        <authorList>
            <person name="Kyndt J.A."/>
            <person name="Meyer T.E."/>
        </authorList>
    </citation>
    <scope>NUCLEOTIDE SEQUENCE [LARGE SCALE GENOMIC DNA]</scope>
    <source>
        <strain evidence="3 4">DSM 142</strain>
    </source>
</reference>
<dbReference type="PANTHER" id="PTHR30204">
    <property type="entry name" value="REDOX-CYCLING DRUG-SENSING TRANSCRIPTIONAL ACTIVATOR SOXR"/>
    <property type="match status" value="1"/>
</dbReference>
<name>A0A6N8DT04_RHOAC</name>
<organism evidence="3 4">
    <name type="scientific">Rhodoblastus acidophilus</name>
    <name type="common">Rhodopseudomonas acidophila</name>
    <dbReference type="NCBI Taxonomy" id="1074"/>
    <lineage>
        <taxon>Bacteria</taxon>
        <taxon>Pseudomonadati</taxon>
        <taxon>Pseudomonadota</taxon>
        <taxon>Alphaproteobacteria</taxon>
        <taxon>Hyphomicrobiales</taxon>
        <taxon>Rhodoblastaceae</taxon>
        <taxon>Rhodoblastus</taxon>
    </lineage>
</organism>
<dbReference type="RefSeq" id="WP_155447349.1">
    <property type="nucleotide sequence ID" value="NZ_JAOQNR010000018.1"/>
</dbReference>
<evidence type="ECO:0000313" key="3">
    <source>
        <dbReference type="EMBL" id="MTV32665.1"/>
    </source>
</evidence>
<dbReference type="PANTHER" id="PTHR30204:SF15">
    <property type="entry name" value="BLL5018 PROTEIN"/>
    <property type="match status" value="1"/>
</dbReference>
<accession>A0A6N8DT04</accession>
<dbReference type="SMART" id="SM00422">
    <property type="entry name" value="HTH_MERR"/>
    <property type="match status" value="1"/>
</dbReference>
<gene>
    <name evidence="3" type="ORF">GJ654_16895</name>
</gene>
<comment type="caution">
    <text evidence="3">The sequence shown here is derived from an EMBL/GenBank/DDBJ whole genome shotgun (WGS) entry which is preliminary data.</text>
</comment>